<accession>A0A1Z5JRL3</accession>
<dbReference type="EMBL" id="BDSP01000107">
    <property type="protein sequence ID" value="GAX16599.1"/>
    <property type="molecule type" value="Genomic_DNA"/>
</dbReference>
<keyword evidence="5" id="KW-0808">Transferase</keyword>
<dbReference type="InterPro" id="IPR001296">
    <property type="entry name" value="Glyco_trans_1"/>
</dbReference>
<dbReference type="Pfam" id="PF13439">
    <property type="entry name" value="Glyco_transf_4"/>
    <property type="match status" value="1"/>
</dbReference>
<dbReference type="Pfam" id="PF00534">
    <property type="entry name" value="Glycos_transf_1"/>
    <property type="match status" value="1"/>
</dbReference>
<dbReference type="SUPFAM" id="SSF53756">
    <property type="entry name" value="UDP-Glycosyltransferase/glycogen phosphorylase"/>
    <property type="match status" value="1"/>
</dbReference>
<name>A0A1Z5JRL3_FISSO</name>
<evidence type="ECO:0000313" key="6">
    <source>
        <dbReference type="Proteomes" id="UP000198406"/>
    </source>
</evidence>
<dbReference type="OrthoDB" id="443318at2759"/>
<dbReference type="AlphaFoldDB" id="A0A1Z5JRL3"/>
<evidence type="ECO:0000259" key="4">
    <source>
        <dbReference type="Pfam" id="PF13439"/>
    </source>
</evidence>
<dbReference type="InParanoid" id="A0A1Z5JRL3"/>
<dbReference type="Proteomes" id="UP000198406">
    <property type="component" value="Unassembled WGS sequence"/>
</dbReference>
<gene>
    <name evidence="5" type="ORF">FisN_7Lh331</name>
</gene>
<reference evidence="5 6" key="1">
    <citation type="journal article" date="2015" name="Plant Cell">
        <title>Oil accumulation by the oleaginous diatom Fistulifera solaris as revealed by the genome and transcriptome.</title>
        <authorList>
            <person name="Tanaka T."/>
            <person name="Maeda Y."/>
            <person name="Veluchamy A."/>
            <person name="Tanaka M."/>
            <person name="Abida H."/>
            <person name="Marechal E."/>
            <person name="Bowler C."/>
            <person name="Muto M."/>
            <person name="Sunaga Y."/>
            <person name="Tanaka M."/>
            <person name="Yoshino T."/>
            <person name="Taniguchi T."/>
            <person name="Fukuda Y."/>
            <person name="Nemoto M."/>
            <person name="Matsumoto M."/>
            <person name="Wong P.S."/>
            <person name="Aburatani S."/>
            <person name="Fujibuchi W."/>
        </authorList>
    </citation>
    <scope>NUCLEOTIDE SEQUENCE [LARGE SCALE GENOMIC DNA]</scope>
    <source>
        <strain evidence="5 6">JPCC DA0580</strain>
    </source>
</reference>
<dbReference type="PANTHER" id="PTHR45947:SF3">
    <property type="entry name" value="SULFOQUINOVOSYL TRANSFERASE SQD2"/>
    <property type="match status" value="1"/>
</dbReference>
<keyword evidence="2" id="KW-0732">Signal</keyword>
<protein>
    <submittedName>
        <fullName evidence="5">Sulfoquinovosyltransferase</fullName>
    </submittedName>
</protein>
<dbReference type="CDD" id="cd03814">
    <property type="entry name" value="GT4-like"/>
    <property type="match status" value="1"/>
</dbReference>
<evidence type="ECO:0000313" key="5">
    <source>
        <dbReference type="EMBL" id="GAX16599.1"/>
    </source>
</evidence>
<evidence type="ECO:0000259" key="3">
    <source>
        <dbReference type="Pfam" id="PF00534"/>
    </source>
</evidence>
<keyword evidence="1" id="KW-0328">Glycosyltransferase</keyword>
<feature type="domain" description="Glycosyl transferase family 1" evidence="3">
    <location>
        <begin position="265"/>
        <end position="415"/>
    </location>
</feature>
<organism evidence="5 6">
    <name type="scientific">Fistulifera solaris</name>
    <name type="common">Oleaginous diatom</name>
    <dbReference type="NCBI Taxonomy" id="1519565"/>
    <lineage>
        <taxon>Eukaryota</taxon>
        <taxon>Sar</taxon>
        <taxon>Stramenopiles</taxon>
        <taxon>Ochrophyta</taxon>
        <taxon>Bacillariophyta</taxon>
        <taxon>Bacillariophyceae</taxon>
        <taxon>Bacillariophycidae</taxon>
        <taxon>Naviculales</taxon>
        <taxon>Naviculaceae</taxon>
        <taxon>Fistulifera</taxon>
    </lineage>
</organism>
<evidence type="ECO:0000256" key="1">
    <source>
        <dbReference type="ARBA" id="ARBA00022676"/>
    </source>
</evidence>
<proteinExistence type="predicted"/>
<feature type="domain" description="Glycosyltransferase subfamily 4-like N-terminal" evidence="4">
    <location>
        <begin position="74"/>
        <end position="247"/>
    </location>
</feature>
<comment type="caution">
    <text evidence="5">The sequence shown here is derived from an EMBL/GenBank/DDBJ whole genome shotgun (WGS) entry which is preliminary data.</text>
</comment>
<dbReference type="Gene3D" id="3.40.50.2000">
    <property type="entry name" value="Glycogen Phosphorylase B"/>
    <property type="match status" value="2"/>
</dbReference>
<dbReference type="PANTHER" id="PTHR45947">
    <property type="entry name" value="SULFOQUINOVOSYL TRANSFERASE SQD2"/>
    <property type="match status" value="1"/>
</dbReference>
<dbReference type="GO" id="GO:0016757">
    <property type="term" value="F:glycosyltransferase activity"/>
    <property type="evidence" value="ECO:0007669"/>
    <property type="project" value="UniProtKB-KW"/>
</dbReference>
<feature type="signal peptide" evidence="2">
    <location>
        <begin position="1"/>
        <end position="18"/>
    </location>
</feature>
<dbReference type="InterPro" id="IPR028098">
    <property type="entry name" value="Glyco_trans_4-like_N"/>
</dbReference>
<feature type="chain" id="PRO_5013120133" evidence="2">
    <location>
        <begin position="19"/>
        <end position="494"/>
    </location>
</feature>
<dbReference type="InterPro" id="IPR050194">
    <property type="entry name" value="Glycosyltransferase_grp1"/>
</dbReference>
<keyword evidence="6" id="KW-1185">Reference proteome</keyword>
<evidence type="ECO:0000256" key="2">
    <source>
        <dbReference type="SAM" id="SignalP"/>
    </source>
</evidence>
<sequence length="494" mass="55475">MKFSVFVYLLCAPMMANAFQTSTTKPSLNPASSSALFGIKKKKSDLTTQVPALNRHAPRKICLMVEPTPFTHVSGYANRFKEMLKFMKKAGDDVEVLTVDSKTPAAKLPTDFKGYPIQHTQGFTFPLYNHISLTVDLPEMKGARILEEKQVDLIHVTSPGFMLFAAIFYARVMCTPLVMSYHTHLPTYGKNYLGFIPGIENLCWEALRWAHSRADLTLVTSPQMQDELRKNGIPRVDVWRKGIDTERFDPAFKSLEMRQRMSNGNPDDFLMVYVGRLGAEKRLKDIKAMQEKLGPKARLCIVGTGPQKEELEEFFDGTNTVFMGQLSGDELSQAFASADVFVMPSDSETLGFVVLESMASGVPVVGAAAGGIPDLIDNEQTGYLCEPGNTEDFVKRLRALQDPEHRTAMGKAARAEAEKWGWEAATSYLRNVQYEKALINFHSRAFGGFGRPRTAGMWRLLGWRIRHIFRRAVRSPVTLLSSLQRRWCQLRGVV</sequence>